<evidence type="ECO:0000256" key="7">
    <source>
        <dbReference type="SAM" id="Coils"/>
    </source>
</evidence>
<accession>A0A7R9EPZ9</accession>
<dbReference type="GO" id="GO:0003677">
    <property type="term" value="F:DNA binding"/>
    <property type="evidence" value="ECO:0007669"/>
    <property type="project" value="TreeGrafter"/>
</dbReference>
<gene>
    <name evidence="10" type="ORF">TBIB3V08_LOCUS1736</name>
</gene>
<feature type="compositionally biased region" description="Acidic residues" evidence="8">
    <location>
        <begin position="15"/>
        <end position="30"/>
    </location>
</feature>
<feature type="region of interest" description="Disordered" evidence="8">
    <location>
        <begin position="1"/>
        <end position="69"/>
    </location>
</feature>
<evidence type="ECO:0000256" key="5">
    <source>
        <dbReference type="ARBA" id="ARBA00023306"/>
    </source>
</evidence>
<evidence type="ECO:0000313" key="10">
    <source>
        <dbReference type="EMBL" id="CAD7439159.1"/>
    </source>
</evidence>
<dbReference type="GO" id="GO:0006974">
    <property type="term" value="P:DNA damage response"/>
    <property type="evidence" value="ECO:0007669"/>
    <property type="project" value="UniProtKB-KW"/>
</dbReference>
<comment type="subcellular location">
    <subcellularLocation>
        <location evidence="1 6">Nucleus</location>
    </subcellularLocation>
</comment>
<keyword evidence="3 6" id="KW-0227">DNA damage</keyword>
<dbReference type="GO" id="GO:0043111">
    <property type="term" value="P:replication fork arrest"/>
    <property type="evidence" value="ECO:0007669"/>
    <property type="project" value="TreeGrafter"/>
</dbReference>
<evidence type="ECO:0000256" key="2">
    <source>
        <dbReference type="ARBA" id="ARBA00006075"/>
    </source>
</evidence>
<evidence type="ECO:0000259" key="9">
    <source>
        <dbReference type="Pfam" id="PF07962"/>
    </source>
</evidence>
<comment type="similarity">
    <text evidence="2 6">Belongs to the CSM3 family.</text>
</comment>
<evidence type="ECO:0000256" key="8">
    <source>
        <dbReference type="SAM" id="MobiDB-lite"/>
    </source>
</evidence>
<dbReference type="InterPro" id="IPR040038">
    <property type="entry name" value="TIPIN/Csm3/Swi3"/>
</dbReference>
<reference evidence="10" key="1">
    <citation type="submission" date="2020-11" db="EMBL/GenBank/DDBJ databases">
        <authorList>
            <person name="Tran Van P."/>
        </authorList>
    </citation>
    <scope>NUCLEOTIDE SEQUENCE</scope>
</reference>
<keyword evidence="7" id="KW-0175">Coiled coil</keyword>
<keyword evidence="4 6" id="KW-0539">Nucleus</keyword>
<dbReference type="GO" id="GO:0031298">
    <property type="term" value="C:replication fork protection complex"/>
    <property type="evidence" value="ECO:0007669"/>
    <property type="project" value="TreeGrafter"/>
</dbReference>
<feature type="coiled-coil region" evidence="7">
    <location>
        <begin position="220"/>
        <end position="247"/>
    </location>
</feature>
<evidence type="ECO:0000256" key="6">
    <source>
        <dbReference type="RuleBase" id="RU366049"/>
    </source>
</evidence>
<dbReference type="PANTHER" id="PTHR13220:SF11">
    <property type="entry name" value="TIMELESS-INTERACTING PROTEIN"/>
    <property type="match status" value="1"/>
</dbReference>
<dbReference type="GO" id="GO:0031297">
    <property type="term" value="P:replication fork processing"/>
    <property type="evidence" value="ECO:0007669"/>
    <property type="project" value="UniProtKB-UniRule"/>
</dbReference>
<dbReference type="Pfam" id="PF07962">
    <property type="entry name" value="Swi3"/>
    <property type="match status" value="1"/>
</dbReference>
<organism evidence="10">
    <name type="scientific">Timema bartmani</name>
    <dbReference type="NCBI Taxonomy" id="61472"/>
    <lineage>
        <taxon>Eukaryota</taxon>
        <taxon>Metazoa</taxon>
        <taxon>Ecdysozoa</taxon>
        <taxon>Arthropoda</taxon>
        <taxon>Hexapoda</taxon>
        <taxon>Insecta</taxon>
        <taxon>Pterygota</taxon>
        <taxon>Neoptera</taxon>
        <taxon>Polyneoptera</taxon>
        <taxon>Phasmatodea</taxon>
        <taxon>Timematodea</taxon>
        <taxon>Timematoidea</taxon>
        <taxon>Timematidae</taxon>
        <taxon>Timema</taxon>
    </lineage>
</organism>
<feature type="compositionally biased region" description="Basic and acidic residues" evidence="8">
    <location>
        <begin position="1"/>
        <end position="10"/>
    </location>
</feature>
<evidence type="ECO:0000256" key="4">
    <source>
        <dbReference type="ARBA" id="ARBA00023242"/>
    </source>
</evidence>
<protein>
    <recommendedName>
        <fullName evidence="6">TIMELESS-interacting protein</fullName>
    </recommendedName>
</protein>
<evidence type="ECO:0000256" key="1">
    <source>
        <dbReference type="ARBA" id="ARBA00004123"/>
    </source>
</evidence>
<sequence>MLEDIYRDDLIGDPNDLEEIIEGDLDDPQNEDNNNQDEIAGEGNQPDPTGTPVEPKKRKVLRPQPKLNAERLKGPRGIATLENVFKDFKFKGKGYEKHDLDRVMNQMKHWAHRLYPRFQFDDCLEKIEKLGHKKPLQTYVKKIRMGLETSEEPMNLIDDDDNITTETFTNDDLQPPVDAFDELLSQQLLEMRARQTPQPPVVSQHVLQQQPVVLTAEQKERMLRNRLMAEERRLARLKAQQDKSKNSELDIINHKQVTKELSAETLLYGGLGESLPPTTDIHISLIRAGIRDVGGTL</sequence>
<dbReference type="EMBL" id="OD564613">
    <property type="protein sequence ID" value="CAD7439159.1"/>
    <property type="molecule type" value="Genomic_DNA"/>
</dbReference>
<keyword evidence="5 6" id="KW-0131">Cell cycle</keyword>
<evidence type="ECO:0000256" key="3">
    <source>
        <dbReference type="ARBA" id="ARBA00022763"/>
    </source>
</evidence>
<dbReference type="PANTHER" id="PTHR13220">
    <property type="entry name" value="TIMELESS INTERACTING-RELATED"/>
    <property type="match status" value="1"/>
</dbReference>
<name>A0A7R9EPZ9_9NEOP</name>
<feature type="domain" description="Chromosome segregation in meiosis protein 3" evidence="9">
    <location>
        <begin position="66"/>
        <end position="146"/>
    </location>
</feature>
<comment type="function">
    <text evidence="6">Plays an important role in the control of DNA replication and the maintenance of replication fork stability.</text>
</comment>
<dbReference type="AlphaFoldDB" id="A0A7R9EPZ9"/>
<dbReference type="GO" id="GO:0000076">
    <property type="term" value="P:DNA replication checkpoint signaling"/>
    <property type="evidence" value="ECO:0007669"/>
    <property type="project" value="UniProtKB-UniRule"/>
</dbReference>
<proteinExistence type="inferred from homology"/>
<dbReference type="InterPro" id="IPR012923">
    <property type="entry name" value="Csm3"/>
</dbReference>